<accession>A0A1S2M6Q2</accession>
<dbReference type="RefSeq" id="WP_071316866.1">
    <property type="nucleotide sequence ID" value="NZ_CP063356.2"/>
</dbReference>
<gene>
    <name evidence="3" type="ORF">AWH56_025340</name>
    <name evidence="2" type="ORF">AWH56_09225</name>
</gene>
<reference evidence="3 4" key="3">
    <citation type="journal article" date="2019" name="Int. J. Syst. Evol. Microbiol.">
        <title>Anaerobacillus isosaccharinicus sp. nov., an alkaliphilic bacterium which degrades isosaccharinic acid.</title>
        <authorList>
            <person name="Bassil N.M."/>
            <person name="Lloyd J.R."/>
        </authorList>
    </citation>
    <scope>NUCLEOTIDE SEQUENCE [LARGE SCALE GENOMIC DNA]</scope>
    <source>
        <strain evidence="3 4">NB2006</strain>
    </source>
</reference>
<evidence type="ECO:0000313" key="2">
    <source>
        <dbReference type="EMBL" id="OIJ19345.1"/>
    </source>
</evidence>
<dbReference type="KEGG" id="aia:AWH56_025340"/>
<evidence type="ECO:0000313" key="3">
    <source>
        <dbReference type="EMBL" id="QOY35934.1"/>
    </source>
</evidence>
<organism evidence="2 4">
    <name type="scientific">Anaerobacillus isosaccharinicus</name>
    <dbReference type="NCBI Taxonomy" id="1532552"/>
    <lineage>
        <taxon>Bacteria</taxon>
        <taxon>Bacillati</taxon>
        <taxon>Bacillota</taxon>
        <taxon>Bacilli</taxon>
        <taxon>Bacillales</taxon>
        <taxon>Bacillaceae</taxon>
        <taxon>Anaerobacillus</taxon>
    </lineage>
</organism>
<name>A0A1S2M6Q2_9BACI</name>
<keyword evidence="1" id="KW-1133">Transmembrane helix</keyword>
<reference evidence="3 4" key="2">
    <citation type="journal article" date="2017" name="Genome Announc.">
        <title>Draft Genome Sequences of Four Alkaliphilic Bacteria Belonging to the Anaerobacillus Genus.</title>
        <authorList>
            <person name="Bassil N.M."/>
            <person name="Lloyd J.R."/>
        </authorList>
    </citation>
    <scope>NUCLEOTIDE SEQUENCE [LARGE SCALE GENOMIC DNA]</scope>
    <source>
        <strain evidence="3 4">NB2006</strain>
    </source>
</reference>
<keyword evidence="4" id="KW-1185">Reference proteome</keyword>
<sequence length="178" mass="20656">MNSFEITMLLISLIILVIVIGQFLLIIKMRNEYKKSLVTKEDFPYLEDETIHEKLKDELIATVLLKMLMIRNAVQKQTSNIHVKLIARAPKDTGIDKVLLTKVFSPQEVEIINKFWELFNQYRKDYWISNNGHLKTVFSGDLDKKTGDAGKLVFASDQLVLNLDKLLSDFQNRNKEIN</sequence>
<protein>
    <submittedName>
        <fullName evidence="2">Uncharacterized protein</fullName>
    </submittedName>
</protein>
<evidence type="ECO:0000256" key="1">
    <source>
        <dbReference type="SAM" id="Phobius"/>
    </source>
</evidence>
<feature type="transmembrane region" description="Helical" evidence="1">
    <location>
        <begin position="6"/>
        <end position="27"/>
    </location>
</feature>
<dbReference type="EMBL" id="LQXD01000079">
    <property type="protein sequence ID" value="OIJ19345.1"/>
    <property type="molecule type" value="Genomic_DNA"/>
</dbReference>
<dbReference type="EMBL" id="CP063356">
    <property type="protein sequence ID" value="QOY35934.1"/>
    <property type="molecule type" value="Genomic_DNA"/>
</dbReference>
<proteinExistence type="predicted"/>
<keyword evidence="1" id="KW-0812">Transmembrane</keyword>
<reference evidence="3" key="4">
    <citation type="submission" date="2020-10" db="EMBL/GenBank/DDBJ databases">
        <authorList>
            <person name="Bassil N.M."/>
            <person name="Lloyd J.R."/>
        </authorList>
    </citation>
    <scope>NUCLEOTIDE SEQUENCE</scope>
    <source>
        <strain evidence="3">NB2006</strain>
    </source>
</reference>
<keyword evidence="1" id="KW-0472">Membrane</keyword>
<evidence type="ECO:0000313" key="4">
    <source>
        <dbReference type="Proteomes" id="UP000180175"/>
    </source>
</evidence>
<dbReference type="Proteomes" id="UP000180175">
    <property type="component" value="Chromosome"/>
</dbReference>
<dbReference type="AlphaFoldDB" id="A0A1S2M6Q2"/>
<reference evidence="2 4" key="1">
    <citation type="submission" date="2016-10" db="EMBL/GenBank/DDBJ databases">
        <title>Draft genome sequences of four alkaliphilic bacteria belonging to the Anaerobacillus genus.</title>
        <authorList>
            <person name="Bassil N.M."/>
            <person name="Lloyd J.R."/>
        </authorList>
    </citation>
    <scope>NUCLEOTIDE SEQUENCE [LARGE SCALE GENOMIC DNA]</scope>
    <source>
        <strain evidence="2 4">NB2006</strain>
    </source>
</reference>
<dbReference type="OrthoDB" id="2971021at2"/>